<evidence type="ECO:0000256" key="3">
    <source>
        <dbReference type="ARBA" id="ARBA00022676"/>
    </source>
</evidence>
<evidence type="ECO:0000256" key="8">
    <source>
        <dbReference type="ARBA" id="ARBA00023034"/>
    </source>
</evidence>
<dbReference type="GO" id="GO:0000139">
    <property type="term" value="C:Golgi membrane"/>
    <property type="evidence" value="ECO:0007669"/>
    <property type="project" value="UniProtKB-SubCell"/>
</dbReference>
<keyword evidence="4" id="KW-0808">Transferase</keyword>
<gene>
    <name evidence="10" type="ORF">KP79_PYT13033</name>
</gene>
<dbReference type="InterPro" id="IPR002659">
    <property type="entry name" value="Glyco_trans_31"/>
</dbReference>
<proteinExistence type="inferred from homology"/>
<keyword evidence="5" id="KW-0812">Transmembrane</keyword>
<dbReference type="PANTHER" id="PTHR31362:SF0">
    <property type="entry name" value="EXOSTOSIN DOMAIN-CONTAINING PROTEIN-RELATED"/>
    <property type="match status" value="1"/>
</dbReference>
<dbReference type="Pfam" id="PF03385">
    <property type="entry name" value="STELLO"/>
    <property type="match status" value="1"/>
</dbReference>
<keyword evidence="7" id="KW-1133">Transmembrane helix</keyword>
<evidence type="ECO:0000256" key="1">
    <source>
        <dbReference type="ARBA" id="ARBA00004323"/>
    </source>
</evidence>
<organism evidence="10 11">
    <name type="scientific">Mizuhopecten yessoensis</name>
    <name type="common">Japanese scallop</name>
    <name type="synonym">Patinopecten yessoensis</name>
    <dbReference type="NCBI Taxonomy" id="6573"/>
    <lineage>
        <taxon>Eukaryota</taxon>
        <taxon>Metazoa</taxon>
        <taxon>Spiralia</taxon>
        <taxon>Lophotrochozoa</taxon>
        <taxon>Mollusca</taxon>
        <taxon>Bivalvia</taxon>
        <taxon>Autobranchia</taxon>
        <taxon>Pteriomorphia</taxon>
        <taxon>Pectinida</taxon>
        <taxon>Pectinoidea</taxon>
        <taxon>Pectinidae</taxon>
        <taxon>Mizuhopecten</taxon>
    </lineage>
</organism>
<keyword evidence="6" id="KW-0735">Signal-anchor</keyword>
<comment type="similarity">
    <text evidence="2">Belongs to the glycosyltransferase 31 family.</text>
</comment>
<keyword evidence="3" id="KW-0328">Glycosyltransferase</keyword>
<evidence type="ECO:0000256" key="6">
    <source>
        <dbReference type="ARBA" id="ARBA00022968"/>
    </source>
</evidence>
<evidence type="ECO:0000256" key="2">
    <source>
        <dbReference type="ARBA" id="ARBA00008661"/>
    </source>
</evidence>
<evidence type="ECO:0000256" key="5">
    <source>
        <dbReference type="ARBA" id="ARBA00022692"/>
    </source>
</evidence>
<dbReference type="EMBL" id="NEDP02004404">
    <property type="protein sequence ID" value="OWF45801.1"/>
    <property type="molecule type" value="Genomic_DNA"/>
</dbReference>
<name>A0A210QAP6_MIZYE</name>
<evidence type="ECO:0000256" key="7">
    <source>
        <dbReference type="ARBA" id="ARBA00022989"/>
    </source>
</evidence>
<dbReference type="AlphaFoldDB" id="A0A210QAP6"/>
<keyword evidence="9" id="KW-0472">Membrane</keyword>
<dbReference type="GO" id="GO:0016758">
    <property type="term" value="F:hexosyltransferase activity"/>
    <property type="evidence" value="ECO:0007669"/>
    <property type="project" value="InterPro"/>
</dbReference>
<reference evidence="10 11" key="1">
    <citation type="journal article" date="2017" name="Nat. Ecol. Evol.">
        <title>Scallop genome provides insights into evolution of bilaterian karyotype and development.</title>
        <authorList>
            <person name="Wang S."/>
            <person name="Zhang J."/>
            <person name="Jiao W."/>
            <person name="Li J."/>
            <person name="Xun X."/>
            <person name="Sun Y."/>
            <person name="Guo X."/>
            <person name="Huan P."/>
            <person name="Dong B."/>
            <person name="Zhang L."/>
            <person name="Hu X."/>
            <person name="Sun X."/>
            <person name="Wang J."/>
            <person name="Zhao C."/>
            <person name="Wang Y."/>
            <person name="Wang D."/>
            <person name="Huang X."/>
            <person name="Wang R."/>
            <person name="Lv J."/>
            <person name="Li Y."/>
            <person name="Zhang Z."/>
            <person name="Liu B."/>
            <person name="Lu W."/>
            <person name="Hui Y."/>
            <person name="Liang J."/>
            <person name="Zhou Z."/>
            <person name="Hou R."/>
            <person name="Li X."/>
            <person name="Liu Y."/>
            <person name="Li H."/>
            <person name="Ning X."/>
            <person name="Lin Y."/>
            <person name="Zhao L."/>
            <person name="Xing Q."/>
            <person name="Dou J."/>
            <person name="Li Y."/>
            <person name="Mao J."/>
            <person name="Guo H."/>
            <person name="Dou H."/>
            <person name="Li T."/>
            <person name="Mu C."/>
            <person name="Jiang W."/>
            <person name="Fu Q."/>
            <person name="Fu X."/>
            <person name="Miao Y."/>
            <person name="Liu J."/>
            <person name="Yu Q."/>
            <person name="Li R."/>
            <person name="Liao H."/>
            <person name="Li X."/>
            <person name="Kong Y."/>
            <person name="Jiang Z."/>
            <person name="Chourrout D."/>
            <person name="Li R."/>
            <person name="Bao Z."/>
        </authorList>
    </citation>
    <scope>NUCLEOTIDE SEQUENCE [LARGE SCALE GENOMIC DNA]</scope>
    <source>
        <strain evidence="10 11">PY_sf001</strain>
    </source>
</reference>
<keyword evidence="8" id="KW-0333">Golgi apparatus</keyword>
<dbReference type="PANTHER" id="PTHR31362">
    <property type="entry name" value="GLYCOSYLTRANSFERASE STELLO1-RELATED"/>
    <property type="match status" value="1"/>
</dbReference>
<sequence>MSMNRLRIQMTSKCRRSKNVVIFLVCLATLYGILAPSAPTNSHAATQSNYADRVPSLNLNSRPLFVLGMLTPHTHTDYRDTQRSTWLSTIQQLKPELPFEIEYKFLIDRPTHDTVLENKKYNDIVFLNATSEGRGVKFGEKLYLWFKYIHEHFPDALLGAKVDDDTFLCVPQIFKRLDELKSTTLYYGWTHGKGKRVTMDTRMDEMFVVLGKDLVERIAKRKYCTGKKCDAKTDLIDTNFGGTSLGSWLSIYDDIDFQPDNKRIVHMGRGQEAALLQNIKPGFCSKYVLNHKSSVDAMKKLHGHNKHVLSSSGGFVGAVTGSLFSGDVVRALPQQSLTNRHTYLAALDKMSAYDNWAVVTTIFSPAKAVKEIASQSNWCLVIVADAKTPPEDKYLSEMGINETSSNRVKYLSVKEQSILYPLLSDIIPINHFGRKNIGYMYAIHHKAKYIWDFDDDNIGTVDLNDFKTDASFSYVTVCKGTQHVLLNPYPYFGVKETYTWPRGFPLEDIKNKKTLPKLCNSRDSFSLGIVQSLANQQPDIDAVYRMTRDAPFDFLATRKSHTPFVLPRNTYAPFNAQATLWLAPAFPYMALPISVNGRVSDIWRGYVAQHFLHRKDVRLAFSPPYVTQERNAHNSLRDFNAELDLYQKSKQLVGFLSSTQADYPADISEMYKSLYTRKYLEQLDIQFAEAWTMTLASINQ</sequence>
<accession>A0A210QAP6</accession>
<dbReference type="Pfam" id="PF01762">
    <property type="entry name" value="Galactosyl_T"/>
    <property type="match status" value="1"/>
</dbReference>
<keyword evidence="11" id="KW-1185">Reference proteome</keyword>
<dbReference type="STRING" id="6573.A0A210QAP6"/>
<evidence type="ECO:0000256" key="4">
    <source>
        <dbReference type="ARBA" id="ARBA00022679"/>
    </source>
</evidence>
<comment type="caution">
    <text evidence="10">The sequence shown here is derived from an EMBL/GenBank/DDBJ whole genome shotgun (WGS) entry which is preliminary data.</text>
</comment>
<evidence type="ECO:0000313" key="10">
    <source>
        <dbReference type="EMBL" id="OWF45801.1"/>
    </source>
</evidence>
<dbReference type="Proteomes" id="UP000242188">
    <property type="component" value="Unassembled WGS sequence"/>
</dbReference>
<evidence type="ECO:0000256" key="9">
    <source>
        <dbReference type="ARBA" id="ARBA00023136"/>
    </source>
</evidence>
<evidence type="ECO:0000313" key="11">
    <source>
        <dbReference type="Proteomes" id="UP000242188"/>
    </source>
</evidence>
<dbReference type="InterPro" id="IPR005049">
    <property type="entry name" value="STL-like"/>
</dbReference>
<comment type="subcellular location">
    <subcellularLocation>
        <location evidence="1">Golgi apparatus membrane</location>
        <topology evidence="1">Single-pass type II membrane protein</topology>
    </subcellularLocation>
</comment>
<dbReference type="OrthoDB" id="408493at2759"/>
<protein>
    <submittedName>
        <fullName evidence="10">Uncharacterized protein</fullName>
    </submittedName>
</protein>